<reference evidence="9 10" key="1">
    <citation type="submission" date="2019-09" db="EMBL/GenBank/DDBJ databases">
        <authorList>
            <person name="Ou C."/>
        </authorList>
    </citation>
    <scope>NUCLEOTIDE SEQUENCE [LARGE SCALE GENOMIC DNA]</scope>
    <source>
        <strain evidence="9">S2</strain>
        <tissue evidence="9">Leaf</tissue>
    </source>
</reference>
<reference evidence="9 10" key="3">
    <citation type="submission" date="2019-11" db="EMBL/GenBank/DDBJ databases">
        <title>A de novo genome assembly of a pear dwarfing rootstock.</title>
        <authorList>
            <person name="Wang F."/>
            <person name="Wang J."/>
            <person name="Li S."/>
            <person name="Zhang Y."/>
            <person name="Fang M."/>
            <person name="Ma L."/>
            <person name="Zhao Y."/>
            <person name="Jiang S."/>
        </authorList>
    </citation>
    <scope>NUCLEOTIDE SEQUENCE [LARGE SCALE GENOMIC DNA]</scope>
    <source>
        <strain evidence="9">S2</strain>
        <tissue evidence="9">Leaf</tissue>
    </source>
</reference>
<dbReference type="GO" id="GO:0005388">
    <property type="term" value="F:P-type calcium transporter activity"/>
    <property type="evidence" value="ECO:0007669"/>
    <property type="project" value="TreeGrafter"/>
</dbReference>
<dbReference type="AlphaFoldDB" id="A0A5N5FYQ3"/>
<feature type="transmembrane region" description="Helical" evidence="7">
    <location>
        <begin position="160"/>
        <end position="179"/>
    </location>
</feature>
<feature type="domain" description="Cation-transporting P-type ATPase C-terminal" evidence="8">
    <location>
        <begin position="43"/>
        <end position="213"/>
    </location>
</feature>
<accession>A0A5N5FYQ3</accession>
<evidence type="ECO:0000256" key="5">
    <source>
        <dbReference type="ARBA" id="ARBA00022989"/>
    </source>
</evidence>
<feature type="transmembrane region" description="Helical" evidence="7">
    <location>
        <begin position="191"/>
        <end position="214"/>
    </location>
</feature>
<evidence type="ECO:0000313" key="10">
    <source>
        <dbReference type="Proteomes" id="UP000327157"/>
    </source>
</evidence>
<dbReference type="InterPro" id="IPR036412">
    <property type="entry name" value="HAD-like_sf"/>
</dbReference>
<evidence type="ECO:0000256" key="3">
    <source>
        <dbReference type="ARBA" id="ARBA00022723"/>
    </source>
</evidence>
<comment type="caution">
    <text evidence="9">The sequence shown here is derived from an EMBL/GenBank/DDBJ whole genome shotgun (WGS) entry which is preliminary data.</text>
</comment>
<keyword evidence="2 7" id="KW-0812">Transmembrane</keyword>
<dbReference type="PANTHER" id="PTHR24093">
    <property type="entry name" value="CATION TRANSPORTING ATPASE"/>
    <property type="match status" value="1"/>
</dbReference>
<dbReference type="Gene3D" id="1.20.1110.10">
    <property type="entry name" value="Calcium-transporting ATPase, transmembrane domain"/>
    <property type="match status" value="1"/>
</dbReference>
<dbReference type="InterPro" id="IPR023298">
    <property type="entry name" value="ATPase_P-typ_TM_dom_sf"/>
</dbReference>
<evidence type="ECO:0000259" key="8">
    <source>
        <dbReference type="Pfam" id="PF00689"/>
    </source>
</evidence>
<keyword evidence="5 7" id="KW-1133">Transmembrane helix</keyword>
<dbReference type="InterPro" id="IPR023214">
    <property type="entry name" value="HAD_sf"/>
</dbReference>
<dbReference type="GO" id="GO:0046872">
    <property type="term" value="F:metal ion binding"/>
    <property type="evidence" value="ECO:0007669"/>
    <property type="project" value="UniProtKB-KW"/>
</dbReference>
<dbReference type="Pfam" id="PF00689">
    <property type="entry name" value="Cation_ATPase_C"/>
    <property type="match status" value="1"/>
</dbReference>
<evidence type="ECO:0000313" key="9">
    <source>
        <dbReference type="EMBL" id="KAB2608275.1"/>
    </source>
</evidence>
<keyword evidence="4" id="KW-0460">Magnesium</keyword>
<reference evidence="10" key="2">
    <citation type="submission" date="2019-10" db="EMBL/GenBank/DDBJ databases">
        <title>A de novo genome assembly of a pear dwarfing rootstock.</title>
        <authorList>
            <person name="Wang F."/>
            <person name="Wang J."/>
            <person name="Li S."/>
            <person name="Zhang Y."/>
            <person name="Fang M."/>
            <person name="Ma L."/>
            <person name="Zhao Y."/>
            <person name="Jiang S."/>
        </authorList>
    </citation>
    <scope>NUCLEOTIDE SEQUENCE [LARGE SCALE GENOMIC DNA]</scope>
</reference>
<comment type="subcellular location">
    <subcellularLocation>
        <location evidence="1">Membrane</location>
    </subcellularLocation>
</comment>
<gene>
    <name evidence="9" type="ORF">D8674_011443</name>
</gene>
<dbReference type="SUPFAM" id="SSF56784">
    <property type="entry name" value="HAD-like"/>
    <property type="match status" value="1"/>
</dbReference>
<dbReference type="GO" id="GO:0005886">
    <property type="term" value="C:plasma membrane"/>
    <property type="evidence" value="ECO:0007669"/>
    <property type="project" value="TreeGrafter"/>
</dbReference>
<evidence type="ECO:0000256" key="2">
    <source>
        <dbReference type="ARBA" id="ARBA00022692"/>
    </source>
</evidence>
<proteinExistence type="predicted"/>
<protein>
    <submittedName>
        <fullName evidence="9">Calcium-transporting ATPase 11</fullName>
    </submittedName>
</protein>
<dbReference type="GO" id="GO:0012505">
    <property type="term" value="C:endomembrane system"/>
    <property type="evidence" value="ECO:0007669"/>
    <property type="project" value="UniProtKB-SubCell"/>
</dbReference>
<name>A0A5N5FYQ3_9ROSA</name>
<keyword evidence="3" id="KW-0479">Metal-binding</keyword>
<keyword evidence="10" id="KW-1185">Reference proteome</keyword>
<sequence length="238" mass="25596">MTGDGTNDAPALKESDIGLAMGIAGTEVNRHETTNSSFLSGSAPLTAVQLLWVNMIMDALGASALATEPPNDGLMKRPPVGRGTSFITKAMWRNIIGQSIYQLAVLGVLNFSGKKLIGLTGSDATEVLNTVIFNAFVFCQVFNQINSRDIEKTNIFRGMFDSWIFLGVMVCTAAFQVEFSGAFACTVPLSWQLWLLSILLGSVSMLDAVVLKLIPVERTIKHHDGYEALPSGPPKGIV</sequence>
<evidence type="ECO:0000256" key="6">
    <source>
        <dbReference type="ARBA" id="ARBA00023136"/>
    </source>
</evidence>
<dbReference type="EMBL" id="SMOL01000553">
    <property type="protein sequence ID" value="KAB2608275.1"/>
    <property type="molecule type" value="Genomic_DNA"/>
</dbReference>
<organism evidence="9 10">
    <name type="scientific">Pyrus ussuriensis x Pyrus communis</name>
    <dbReference type="NCBI Taxonomy" id="2448454"/>
    <lineage>
        <taxon>Eukaryota</taxon>
        <taxon>Viridiplantae</taxon>
        <taxon>Streptophyta</taxon>
        <taxon>Embryophyta</taxon>
        <taxon>Tracheophyta</taxon>
        <taxon>Spermatophyta</taxon>
        <taxon>Magnoliopsida</taxon>
        <taxon>eudicotyledons</taxon>
        <taxon>Gunneridae</taxon>
        <taxon>Pentapetalae</taxon>
        <taxon>rosids</taxon>
        <taxon>fabids</taxon>
        <taxon>Rosales</taxon>
        <taxon>Rosaceae</taxon>
        <taxon>Amygdaloideae</taxon>
        <taxon>Maleae</taxon>
        <taxon>Pyrus</taxon>
    </lineage>
</organism>
<evidence type="ECO:0000256" key="7">
    <source>
        <dbReference type="SAM" id="Phobius"/>
    </source>
</evidence>
<dbReference type="Gene3D" id="3.40.50.1000">
    <property type="entry name" value="HAD superfamily/HAD-like"/>
    <property type="match status" value="1"/>
</dbReference>
<dbReference type="OrthoDB" id="3352408at2759"/>
<evidence type="ECO:0000256" key="4">
    <source>
        <dbReference type="ARBA" id="ARBA00022842"/>
    </source>
</evidence>
<dbReference type="SUPFAM" id="SSF81665">
    <property type="entry name" value="Calcium ATPase, transmembrane domain M"/>
    <property type="match status" value="1"/>
</dbReference>
<evidence type="ECO:0000256" key="1">
    <source>
        <dbReference type="ARBA" id="ARBA00004370"/>
    </source>
</evidence>
<dbReference type="InterPro" id="IPR006068">
    <property type="entry name" value="ATPase_P-typ_cation-transptr_C"/>
</dbReference>
<keyword evidence="6 7" id="KW-0472">Membrane</keyword>
<dbReference type="PANTHER" id="PTHR24093:SF462">
    <property type="entry name" value="CALCIUM-TRANSPORTING ATPASE 11, PLASMA MEMBRANE-TYPE-RELATED"/>
    <property type="match status" value="1"/>
</dbReference>
<dbReference type="Proteomes" id="UP000327157">
    <property type="component" value="Chromosome 14"/>
</dbReference>